<dbReference type="Proteomes" id="UP001189429">
    <property type="component" value="Unassembled WGS sequence"/>
</dbReference>
<feature type="non-terminal residue" evidence="2">
    <location>
        <position position="1"/>
    </location>
</feature>
<feature type="region of interest" description="Disordered" evidence="1">
    <location>
        <begin position="963"/>
        <end position="989"/>
    </location>
</feature>
<dbReference type="EMBL" id="CAUYUJ010015176">
    <property type="protein sequence ID" value="CAK0850790.1"/>
    <property type="molecule type" value="Genomic_DNA"/>
</dbReference>
<proteinExistence type="predicted"/>
<accession>A0ABN9TWV3</accession>
<feature type="region of interest" description="Disordered" evidence="1">
    <location>
        <begin position="429"/>
        <end position="517"/>
    </location>
</feature>
<feature type="compositionally biased region" description="Low complexity" evidence="1">
    <location>
        <begin position="465"/>
        <end position="491"/>
    </location>
</feature>
<comment type="caution">
    <text evidence="2">The sequence shown here is derived from an EMBL/GenBank/DDBJ whole genome shotgun (WGS) entry which is preliminary data.</text>
</comment>
<organism evidence="2 3">
    <name type="scientific">Prorocentrum cordatum</name>
    <dbReference type="NCBI Taxonomy" id="2364126"/>
    <lineage>
        <taxon>Eukaryota</taxon>
        <taxon>Sar</taxon>
        <taxon>Alveolata</taxon>
        <taxon>Dinophyceae</taxon>
        <taxon>Prorocentrales</taxon>
        <taxon>Prorocentraceae</taxon>
        <taxon>Prorocentrum</taxon>
    </lineage>
</organism>
<feature type="compositionally biased region" description="Basic and acidic residues" evidence="1">
    <location>
        <begin position="492"/>
        <end position="517"/>
    </location>
</feature>
<evidence type="ECO:0008006" key="4">
    <source>
        <dbReference type="Google" id="ProtNLM"/>
    </source>
</evidence>
<keyword evidence="3" id="KW-1185">Reference proteome</keyword>
<feature type="compositionally biased region" description="Basic residues" evidence="1">
    <location>
        <begin position="967"/>
        <end position="982"/>
    </location>
</feature>
<sequence>GLVKAVSAIQQHIGLPQESPAAAWQATSPVAPKAKPKKKKVKFTDIQIVERLRSLIGYVDEATGAQRQAITTAVVCNKLKELIASFSAAKPDSPLEETMTTTATATERMVAEHWGTAALVAAGQARSKLETITDPLIIFSSTEAEYTAAEQVRRAYGNRTDITHVVLDASGEDHVLLHGPKGPKKMKARIVYHGELAPRRAGLDAAIKDDEVVQHEKLSLVSFRITVVQEMTDETLYHQIYNQPQAMPTVVLGEVAAAQIVRTRGAIAYEAETTCVVTVPKSFEVKMTEILPPLGCFIMKQASTTTPKWFTQNQEESPKDYLKRVCGLLKEKRNLLVHRPYGRAKLGATTQVNAPGMLELTKYYVKHALPTWTTPQMVADWATERGFLRVQEPTRAGPRAWLFFAEPPQGVVATSFSFKSGVLVTKAVRPQAPARQKPKEGAAPTTRSAWGAAKPRVQNIDDDTGGQAAPTATATTPAATTPPAGAPTVTPTKDDVKTEAKEETKVESKPKLQRGEDGKAVGKYVTPYSKWFKVIQCAGDGDCFYIAAGRGLHHVSPSGRVPPINAFEPKGPIQGHLRMLVQRAGLKKVYGTTKLQAEYHGTTGNPAGALAVRLLAHEAKTDIYIWAKDANGKWILYGREPNSKTKKKEIWLTLEDQHYQWLEPRADIQDLPEYQNTLRLWRDQAFPYPQHGLQGSGEDDGDDADMLSLLGLRSTPTAHSGAIASILGLDERADEMRSLLGLESGGAEALAEEAAGDDDEAFKQFWSWQTGEYYKCDKCGWTPDTSDKVWLGKRKYNSLLSVQADRHWRKCQGKPAPKIGKIVHSHISQFLANSAKIRENVRQRGFAKHLLWKAKLPISIQEAVCEYDPRTVLTIPNATKNFTAYKCTRCGLQRALGQAPWNICSGRHNKVTRKQFLTSTVGVARMRHFFEVEQKRIQKKKANFGPDKREKRKKYWAEYSKRPEHKERKRIQNQKLDKRRLKSGPERERYLIQKRERGKKAWRKKAPPGSGQMRLATINVTALNAARLEELLTHDDLREVDFLALQE</sequence>
<feature type="non-terminal residue" evidence="2">
    <location>
        <position position="1047"/>
    </location>
</feature>
<protein>
    <recommendedName>
        <fullName evidence="4">OTU domain-containing protein</fullName>
    </recommendedName>
</protein>
<evidence type="ECO:0000313" key="3">
    <source>
        <dbReference type="Proteomes" id="UP001189429"/>
    </source>
</evidence>
<evidence type="ECO:0000313" key="2">
    <source>
        <dbReference type="EMBL" id="CAK0850790.1"/>
    </source>
</evidence>
<gene>
    <name evidence="2" type="ORF">PCOR1329_LOCUS43093</name>
</gene>
<evidence type="ECO:0000256" key="1">
    <source>
        <dbReference type="SAM" id="MobiDB-lite"/>
    </source>
</evidence>
<reference evidence="2" key="1">
    <citation type="submission" date="2023-10" db="EMBL/GenBank/DDBJ databases">
        <authorList>
            <person name="Chen Y."/>
            <person name="Shah S."/>
            <person name="Dougan E. K."/>
            <person name="Thang M."/>
            <person name="Chan C."/>
        </authorList>
    </citation>
    <scope>NUCLEOTIDE SEQUENCE [LARGE SCALE GENOMIC DNA]</scope>
</reference>
<name>A0ABN9TWV3_9DINO</name>